<evidence type="ECO:0000313" key="1">
    <source>
        <dbReference type="EMBL" id="QHN40083.1"/>
    </source>
</evidence>
<dbReference type="Gene3D" id="3.40.50.300">
    <property type="entry name" value="P-loop containing nucleotide triphosphate hydrolases"/>
    <property type="match status" value="1"/>
</dbReference>
<dbReference type="REBASE" id="473278">
    <property type="entry name" value="Gam374McrBCP"/>
</dbReference>
<dbReference type="InterPro" id="IPR027417">
    <property type="entry name" value="P-loop_NTPase"/>
</dbReference>
<name>A0A857KYY7_9ACTN</name>
<reference evidence="1" key="1">
    <citation type="journal article" date="2021" name="Nat. Microbiol.">
        <title>Cocultivation of an ultrasmall environmental parasitic bacterium with lytic ability against bacteria associated with wastewater foams.</title>
        <authorList>
            <person name="Batinovic S."/>
            <person name="Rose J.J.A."/>
            <person name="Ratcliffe J."/>
            <person name="Seviour R.J."/>
            <person name="Petrovski S."/>
        </authorList>
    </citation>
    <scope>NUCLEOTIDE SEQUENCE</scope>
    <source>
        <strain evidence="1">CON44</strain>
    </source>
</reference>
<dbReference type="GO" id="GO:0016887">
    <property type="term" value="F:ATP hydrolysis activity"/>
    <property type="evidence" value="ECO:0007669"/>
    <property type="project" value="InterPro"/>
</dbReference>
<dbReference type="EMBL" id="CP045810">
    <property type="protein sequence ID" value="QHN40083.1"/>
    <property type="molecule type" value="Genomic_DNA"/>
</dbReference>
<dbReference type="InterPro" id="IPR052934">
    <property type="entry name" value="Methyl-DNA_Rec/Restrict_Enz"/>
</dbReference>
<proteinExistence type="predicted"/>
<dbReference type="InterPro" id="IPR011704">
    <property type="entry name" value="ATPase_dyneun-rel_AAA"/>
</dbReference>
<dbReference type="PANTHER" id="PTHR37291">
    <property type="entry name" value="5-METHYLCYTOSINE-SPECIFIC RESTRICTION ENZYME B"/>
    <property type="match status" value="1"/>
</dbReference>
<organism evidence="1">
    <name type="scientific">Gordonia amarae</name>
    <dbReference type="NCBI Taxonomy" id="36821"/>
    <lineage>
        <taxon>Bacteria</taxon>
        <taxon>Bacillati</taxon>
        <taxon>Actinomycetota</taxon>
        <taxon>Actinomycetes</taxon>
        <taxon>Mycobacteriales</taxon>
        <taxon>Gordoniaceae</taxon>
        <taxon>Gordonia</taxon>
    </lineage>
</organism>
<dbReference type="SMART" id="SM00382">
    <property type="entry name" value="AAA"/>
    <property type="match status" value="1"/>
</dbReference>
<dbReference type="RefSeq" id="WP_005189322.1">
    <property type="nucleotide sequence ID" value="NZ_CP045804.1"/>
</dbReference>
<dbReference type="SUPFAM" id="SSF52540">
    <property type="entry name" value="P-loop containing nucleoside triphosphate hydrolases"/>
    <property type="match status" value="1"/>
</dbReference>
<sequence>MLFEESVQALVERPESLRATQQDEHDSFLERFPLERWPDMTLDDYALGTGASTPGYSHQLEFGTPNLGSIRGGSATKHVVFRRANGEWSFPSGFAGVDDAWQRLRTGFVRMFELAQAGEWAKTAEIDILRGAKTVRLKSLFLYFPDQVLPIYSYNHLVHFAEELDLDHSGDAIDVNRRILEHLRSFPRLAGVDPLDFIGLLYAWSPPPGYHAPKIWKIAPGPQASLWEECRDGGYICVGWDDVGDLTLFDTEEEFREAFSAHYAAEYNNSKPKITAKGTEVWRLREIKEGDRVIANRGTSQIAGVGTVVSPGYQWRPERDEYKHTITMKWDDLEERTLSTPVKKWAFTTISKVTVSQFEAIFADNDAPADDASTDQAKEAFAHLIEDEGDFVRWNKILNRKGQIVFYGPPGTGKTRAAKRFAGWLLGGDASAPTGGPAEPVPSGAAAMSRLTEVTFHASYAYEDFIEGFRPRSGSTELTLELRPGIMKTVAREADRHPDQRYVILIDEINRADVPRVFGELMTVIERGRRGETVTLPASGEPLSIPPNLIVLGTMNTADQSIRSLDAALRRRFGFVELMPDPEVLSNAVIDDLPLDQFLIELNRRITRIAGRERQVGHSFFLDGGKPIESAEDFGDIIRTDIIPLLQEIVYDDYNALAQFLGPDIVDVGEQQLHTLIDDDSLLVASLVAAYEIKAQTDDAE</sequence>
<gene>
    <name evidence="1" type="ORF">GII30_13825</name>
</gene>
<dbReference type="REBASE" id="473277">
    <property type="entry name" value="Gam372McrBCP"/>
</dbReference>
<dbReference type="Pfam" id="PF07728">
    <property type="entry name" value="AAA_5"/>
    <property type="match status" value="1"/>
</dbReference>
<dbReference type="InterPro" id="IPR003593">
    <property type="entry name" value="AAA+_ATPase"/>
</dbReference>
<dbReference type="REBASE" id="473279">
    <property type="entry name" value="Gam368McrBCP"/>
</dbReference>
<protein>
    <submittedName>
        <fullName evidence="1">AAA domain-containing protein</fullName>
    </submittedName>
</protein>
<dbReference type="AlphaFoldDB" id="A0A857KYY7"/>
<dbReference type="CDD" id="cd00009">
    <property type="entry name" value="AAA"/>
    <property type="match status" value="1"/>
</dbReference>
<dbReference type="GO" id="GO:0005524">
    <property type="term" value="F:ATP binding"/>
    <property type="evidence" value="ECO:0007669"/>
    <property type="project" value="InterPro"/>
</dbReference>
<dbReference type="REBASE" id="473276">
    <property type="entry name" value="Gam27808McrBCP"/>
</dbReference>
<accession>A0A857KYY7</accession>
<dbReference type="PANTHER" id="PTHR37291:SF1">
    <property type="entry name" value="TYPE IV METHYL-DIRECTED RESTRICTION ENZYME ECOKMCRB SUBUNIT"/>
    <property type="match status" value="1"/>
</dbReference>